<gene>
    <name evidence="1" type="ORF">LTR77_000975</name>
</gene>
<dbReference type="AlphaFoldDB" id="A0AAV9PU08"/>
<reference evidence="1 2" key="1">
    <citation type="submission" date="2023-08" db="EMBL/GenBank/DDBJ databases">
        <title>Black Yeasts Isolated from many extreme environments.</title>
        <authorList>
            <person name="Coleine C."/>
            <person name="Stajich J.E."/>
            <person name="Selbmann L."/>
        </authorList>
    </citation>
    <scope>NUCLEOTIDE SEQUENCE [LARGE SCALE GENOMIC DNA]</scope>
    <source>
        <strain evidence="1 2">CCFEE 5935</strain>
    </source>
</reference>
<sequence length="532" mass="59194">MPGSPDFPPGGMLSPPVPSAHPMLFLQFETRHSIYDSSEPQGQFIVEASTSHTHGEPLEEIVGRSDSTDVNLAFEITVDDHALISANINTSAGPQLFDFDFASLPPRLKAYEAVLEATLSPHGGDQNFTATTDLYYLPAKNSGSTVKVDNLYGGMLVANDATDYAFKPLLPFGFYTSCSGYLNYSLSNVAAYKDLGFNAINPVCAFTDGNLDYLFDWLDETNVWYQYDMRGSYLNLSSVAEQIPLIKDRSAFLSWYTADEPDGWQYPLNSTRLTYESLKEQDPYHPTGLVLNCDNYHFKEYSTGADYLMEDAYPVGIDPAYSRPWNTTCNTTYGDCGCDNCIGELEDVSNRLDSYRDYQQWLGRWQKPLWSVLQAFHGPYWSRNPTAIETWAMVMLSFSHGAKAVMSWQFPNSDALSEAHAAFAKVATLPPVSTFLLNDNPKSVKTDGNEKLDVSYWMHGDEMMVGIANLERENNQQRVEIGLPFACKGTGSQPWGNVAWKLAESNQSCTLVSANGLEGLATSIVILRMETE</sequence>
<accession>A0AAV9PU08</accession>
<proteinExistence type="predicted"/>
<dbReference type="Gene3D" id="3.20.20.80">
    <property type="entry name" value="Glycosidases"/>
    <property type="match status" value="1"/>
</dbReference>
<dbReference type="Proteomes" id="UP001337655">
    <property type="component" value="Unassembled WGS sequence"/>
</dbReference>
<comment type="caution">
    <text evidence="1">The sequence shown here is derived from an EMBL/GenBank/DDBJ whole genome shotgun (WGS) entry which is preliminary data.</text>
</comment>
<protein>
    <submittedName>
        <fullName evidence="1">Uncharacterized protein</fullName>
    </submittedName>
</protein>
<dbReference type="RefSeq" id="XP_064664473.1">
    <property type="nucleotide sequence ID" value="XM_064798239.1"/>
</dbReference>
<keyword evidence="2" id="KW-1185">Reference proteome</keyword>
<organism evidence="1 2">
    <name type="scientific">Saxophila tyrrhenica</name>
    <dbReference type="NCBI Taxonomy" id="1690608"/>
    <lineage>
        <taxon>Eukaryota</taxon>
        <taxon>Fungi</taxon>
        <taxon>Dikarya</taxon>
        <taxon>Ascomycota</taxon>
        <taxon>Pezizomycotina</taxon>
        <taxon>Dothideomycetes</taxon>
        <taxon>Dothideomycetidae</taxon>
        <taxon>Mycosphaerellales</taxon>
        <taxon>Extremaceae</taxon>
        <taxon>Saxophila</taxon>
    </lineage>
</organism>
<name>A0AAV9PU08_9PEZI</name>
<dbReference type="GeneID" id="89922324"/>
<dbReference type="EMBL" id="JAVRRT010000001">
    <property type="protein sequence ID" value="KAK5175835.1"/>
    <property type="molecule type" value="Genomic_DNA"/>
</dbReference>
<evidence type="ECO:0000313" key="2">
    <source>
        <dbReference type="Proteomes" id="UP001337655"/>
    </source>
</evidence>
<evidence type="ECO:0000313" key="1">
    <source>
        <dbReference type="EMBL" id="KAK5175835.1"/>
    </source>
</evidence>